<dbReference type="EMBL" id="JAKWBL010000004">
    <property type="protein sequence ID" value="MCH5599702.1"/>
    <property type="molecule type" value="Genomic_DNA"/>
</dbReference>
<name>A0ABS9SMV4_9BACT</name>
<accession>A0ABS9SMV4</accession>
<dbReference type="Proteomes" id="UP001202248">
    <property type="component" value="Unassembled WGS sequence"/>
</dbReference>
<reference evidence="1 2" key="1">
    <citation type="submission" date="2022-02" db="EMBL/GenBank/DDBJ databases">
        <authorList>
            <person name="Min J."/>
        </authorList>
    </citation>
    <scope>NUCLEOTIDE SEQUENCE [LARGE SCALE GENOMIC DNA]</scope>
    <source>
        <strain evidence="1 2">GR10-1</strain>
    </source>
</reference>
<proteinExistence type="predicted"/>
<protein>
    <submittedName>
        <fullName evidence="1">Uncharacterized protein</fullName>
    </submittedName>
</protein>
<dbReference type="RefSeq" id="WP_240831735.1">
    <property type="nucleotide sequence ID" value="NZ_JAKWBL010000004.1"/>
</dbReference>
<evidence type="ECO:0000313" key="1">
    <source>
        <dbReference type="EMBL" id="MCH5599702.1"/>
    </source>
</evidence>
<sequence length="139" mass="16595">MYQQKKHSIAIVTFLCPYPVSDGGRFGVFSFVNDIRNFFDVTLVFKVPRSEEQNVTELKKLWPDVDVQPVYTNNSIKSNAVEQKVPLYKKLVLPIRILKYKRRAKKETFQKRLSMDYTRLFQQSESFWIFWINYSVEKV</sequence>
<evidence type="ECO:0000313" key="2">
    <source>
        <dbReference type="Proteomes" id="UP001202248"/>
    </source>
</evidence>
<comment type="caution">
    <text evidence="1">The sequence shown here is derived from an EMBL/GenBank/DDBJ whole genome shotgun (WGS) entry which is preliminary data.</text>
</comment>
<keyword evidence="2" id="KW-1185">Reference proteome</keyword>
<gene>
    <name evidence="1" type="ORF">MKP09_18185</name>
</gene>
<organism evidence="1 2">
    <name type="scientific">Niabella ginsengisoli</name>
    <dbReference type="NCBI Taxonomy" id="522298"/>
    <lineage>
        <taxon>Bacteria</taxon>
        <taxon>Pseudomonadati</taxon>
        <taxon>Bacteroidota</taxon>
        <taxon>Chitinophagia</taxon>
        <taxon>Chitinophagales</taxon>
        <taxon>Chitinophagaceae</taxon>
        <taxon>Niabella</taxon>
    </lineage>
</organism>